<protein>
    <submittedName>
        <fullName evidence="1">Uncharacterized protein</fullName>
    </submittedName>
</protein>
<evidence type="ECO:0000313" key="2">
    <source>
        <dbReference type="Proteomes" id="UP000785200"/>
    </source>
</evidence>
<name>A0A9P7AUY4_9HELO</name>
<evidence type="ECO:0000313" key="1">
    <source>
        <dbReference type="EMBL" id="KAG0647142.1"/>
    </source>
</evidence>
<gene>
    <name evidence="1" type="ORF">D0Z07_7302</name>
</gene>
<dbReference type="Proteomes" id="UP000785200">
    <property type="component" value="Unassembled WGS sequence"/>
</dbReference>
<dbReference type="OrthoDB" id="4436466at2759"/>
<comment type="caution">
    <text evidence="1">The sequence shown here is derived from an EMBL/GenBank/DDBJ whole genome shotgun (WGS) entry which is preliminary data.</text>
</comment>
<proteinExistence type="predicted"/>
<sequence length="225" mass="24997">MGVIRSLLNTAVLGSAGAAGGWAFWTRNSKFIPVSSSDPILNSAAYLRNNPNRNPLTHDLCIRKVPLSKIKPHLLEKEGQLTEAFCAGVWGGLGYAYQRSYLEKKYKNDTTTAHQLWLRDELKASKYDVGTEITDHFQVVSKTPDAIVVRCGDSPLKTGVRESDGLFEISAAINREEGVAEFGLRSVFYKGLGTATEKPMPPHVEFAHRLYTKLWMETAIRNVVL</sequence>
<dbReference type="AlphaFoldDB" id="A0A9P7AUY4"/>
<reference evidence="1" key="1">
    <citation type="submission" date="2019-07" db="EMBL/GenBank/DDBJ databases">
        <title>Hyphodiscus hymeniophilus genome sequencing and assembly.</title>
        <authorList>
            <person name="Kramer G."/>
            <person name="Nodwell J."/>
        </authorList>
    </citation>
    <scope>NUCLEOTIDE SEQUENCE</scope>
    <source>
        <strain evidence="1">ATCC 34498</strain>
    </source>
</reference>
<keyword evidence="2" id="KW-1185">Reference proteome</keyword>
<dbReference type="EMBL" id="VNKQ01000013">
    <property type="protein sequence ID" value="KAG0647142.1"/>
    <property type="molecule type" value="Genomic_DNA"/>
</dbReference>
<accession>A0A9P7AUY4</accession>
<organism evidence="1 2">
    <name type="scientific">Hyphodiscus hymeniophilus</name>
    <dbReference type="NCBI Taxonomy" id="353542"/>
    <lineage>
        <taxon>Eukaryota</taxon>
        <taxon>Fungi</taxon>
        <taxon>Dikarya</taxon>
        <taxon>Ascomycota</taxon>
        <taxon>Pezizomycotina</taxon>
        <taxon>Leotiomycetes</taxon>
        <taxon>Helotiales</taxon>
        <taxon>Hyphodiscaceae</taxon>
        <taxon>Hyphodiscus</taxon>
    </lineage>
</organism>